<dbReference type="OrthoDB" id="153872at2759"/>
<proteinExistence type="predicted"/>
<evidence type="ECO:0000313" key="4">
    <source>
        <dbReference type="EMBL" id="CCI46124.1"/>
    </source>
</evidence>
<dbReference type="Pfam" id="PF06203">
    <property type="entry name" value="CCT"/>
    <property type="match status" value="1"/>
</dbReference>
<dbReference type="AlphaFoldDB" id="A0A024GH83"/>
<dbReference type="PROSITE" id="PS51017">
    <property type="entry name" value="CCT"/>
    <property type="match status" value="1"/>
</dbReference>
<gene>
    <name evidence="4" type="ORF">BN9_070530</name>
</gene>
<protein>
    <recommendedName>
        <fullName evidence="3">CCT domain-containing protein</fullName>
    </recommendedName>
</protein>
<dbReference type="EMBL" id="CAIX01000117">
    <property type="protein sequence ID" value="CCI46124.1"/>
    <property type="molecule type" value="Genomic_DNA"/>
</dbReference>
<comment type="subcellular location">
    <subcellularLocation>
        <location evidence="1">Nucleus</location>
    </subcellularLocation>
</comment>
<dbReference type="InParanoid" id="A0A024GH83"/>
<reference evidence="4 5" key="1">
    <citation type="submission" date="2012-05" db="EMBL/GenBank/DDBJ databases">
        <title>Recombination and specialization in a pathogen metapopulation.</title>
        <authorList>
            <person name="Gardiner A."/>
            <person name="Kemen E."/>
            <person name="Schultz-Larsen T."/>
            <person name="MacLean D."/>
            <person name="Van Oosterhout C."/>
            <person name="Jones J.D.G."/>
        </authorList>
    </citation>
    <scope>NUCLEOTIDE SEQUENCE [LARGE SCALE GENOMIC DNA]</scope>
    <source>
        <strain evidence="4 5">Ac Nc2</strain>
    </source>
</reference>
<feature type="domain" description="CCT" evidence="3">
    <location>
        <begin position="221"/>
        <end position="263"/>
    </location>
</feature>
<sequence length="275" mass="31198">MSKRDGKVGLSSASLYNRAIPSQMALESLPVVALSCHPLSIVDMRRQMNELHPYFHNAFAFRSHTFTPKRIISSEDLKLRKTKVPHTHESRNVEDKVLGSSKVDISLTSHSNGDIIEQQGSTDSIHGDLQLDQADLAFFDDIFELDSILGQPQCNSESSLCLDESVESNASMLPTDKIEASERLEASIASELVQQSTKPFVLLEKWVRTDRQIGAYSPEARIKRIQRFREKRKHRVYHKTVKYDCRKRLANACPRIRGRFVKREKCVTASDCPNA</sequence>
<organism evidence="4 5">
    <name type="scientific">Albugo candida</name>
    <dbReference type="NCBI Taxonomy" id="65357"/>
    <lineage>
        <taxon>Eukaryota</taxon>
        <taxon>Sar</taxon>
        <taxon>Stramenopiles</taxon>
        <taxon>Oomycota</taxon>
        <taxon>Peronosporomycetes</taxon>
        <taxon>Albuginales</taxon>
        <taxon>Albuginaceae</taxon>
        <taxon>Albugo</taxon>
    </lineage>
</organism>
<dbReference type="GO" id="GO:0005634">
    <property type="term" value="C:nucleus"/>
    <property type="evidence" value="ECO:0007669"/>
    <property type="project" value="UniProtKB-SubCell"/>
</dbReference>
<evidence type="ECO:0000256" key="1">
    <source>
        <dbReference type="ARBA" id="ARBA00004123"/>
    </source>
</evidence>
<dbReference type="InterPro" id="IPR045281">
    <property type="entry name" value="CONSTANS-like"/>
</dbReference>
<keyword evidence="2" id="KW-0539">Nucleus</keyword>
<dbReference type="PANTHER" id="PTHR31319">
    <property type="entry name" value="ZINC FINGER PROTEIN CONSTANS-LIKE 4"/>
    <property type="match status" value="1"/>
</dbReference>
<evidence type="ECO:0000259" key="3">
    <source>
        <dbReference type="PROSITE" id="PS51017"/>
    </source>
</evidence>
<dbReference type="Proteomes" id="UP000053237">
    <property type="component" value="Unassembled WGS sequence"/>
</dbReference>
<accession>A0A024GH83</accession>
<dbReference type="InterPro" id="IPR010402">
    <property type="entry name" value="CCT_domain"/>
</dbReference>
<keyword evidence="5" id="KW-1185">Reference proteome</keyword>
<name>A0A024GH83_9STRA</name>
<evidence type="ECO:0000313" key="5">
    <source>
        <dbReference type="Proteomes" id="UP000053237"/>
    </source>
</evidence>
<evidence type="ECO:0000256" key="2">
    <source>
        <dbReference type="ARBA" id="ARBA00023242"/>
    </source>
</evidence>
<dbReference type="PANTHER" id="PTHR31319:SF77">
    <property type="entry name" value="ZINC FINGER PROTEIN CONSTANS-LIKE 4"/>
    <property type="match status" value="1"/>
</dbReference>
<comment type="caution">
    <text evidence="4">The sequence shown here is derived from an EMBL/GenBank/DDBJ whole genome shotgun (WGS) entry which is preliminary data.</text>
</comment>
<dbReference type="STRING" id="65357.A0A024GH83"/>